<dbReference type="AlphaFoldDB" id="A0A074N183"/>
<feature type="domain" description="Aminoglycoside phosphotransferase" evidence="1">
    <location>
        <begin position="86"/>
        <end position="282"/>
    </location>
</feature>
<dbReference type="PANTHER" id="PTHR23020:SF41">
    <property type="entry name" value="AMINOGLYCOSIDE PHOSPHOTRANSFERASE DOMAIN-CONTAINING PROTEIN"/>
    <property type="match status" value="1"/>
</dbReference>
<sequence length="359" mass="38815">MNDFPVHADAVTADWLTLALRENGLLAEGRVTEFTWEAIGTGQVGDSVRFHLRYAPDRAGPPTLAAKFSAEDATSRGTAAMMGLYAKEVCFYREAAPLLDVRVPRVLAAHVSEDGTGQVILFEDLGPARGGDQIAGCGIEDARAAIRQAAAIHAGSWQRTELLEAGWIAPAPELSARIAAMYPQAQAVFRERYAETLEPEYMALCEELAATPAFFERDNARPQCLVHGDFRLDNMLFDIKGAAEPIAILDWQTVTTGKAMTDIGYFLGCGIGTDLRREAEGELLDLWLCEMGARGVALARADIDQDYRVGALHGVSTAVFSAAFVERTKRGDANFLSMARGACSLVLERNSLAALKESA</sequence>
<evidence type="ECO:0000313" key="2">
    <source>
        <dbReference type="EMBL" id="KEO98690.1"/>
    </source>
</evidence>
<dbReference type="SUPFAM" id="SSF56112">
    <property type="entry name" value="Protein kinase-like (PK-like)"/>
    <property type="match status" value="1"/>
</dbReference>
<evidence type="ECO:0000259" key="1">
    <source>
        <dbReference type="Pfam" id="PF01636"/>
    </source>
</evidence>
<accession>A0A074N183</accession>
<dbReference type="OrthoDB" id="3806873at2"/>
<dbReference type="InterPro" id="IPR002575">
    <property type="entry name" value="Aminoglycoside_PTrfase"/>
</dbReference>
<dbReference type="EMBL" id="JMIX01000003">
    <property type="protein sequence ID" value="KEO98690.1"/>
    <property type="molecule type" value="Genomic_DNA"/>
</dbReference>
<dbReference type="InterPro" id="IPR011009">
    <property type="entry name" value="Kinase-like_dom_sf"/>
</dbReference>
<comment type="caution">
    <text evidence="2">The sequence shown here is derived from an EMBL/GenBank/DDBJ whole genome shotgun (WGS) entry which is preliminary data.</text>
</comment>
<gene>
    <name evidence="2" type="ORF">EH32_06180</name>
</gene>
<dbReference type="KEGG" id="elq:Ga0102493_112822"/>
<dbReference type="Gene3D" id="3.90.1200.10">
    <property type="match status" value="1"/>
</dbReference>
<dbReference type="InterPro" id="IPR052961">
    <property type="entry name" value="Oxido-Kinase-like_Enzymes"/>
</dbReference>
<dbReference type="Proteomes" id="UP000027866">
    <property type="component" value="Unassembled WGS sequence"/>
</dbReference>
<dbReference type="PANTHER" id="PTHR23020">
    <property type="entry name" value="UNCHARACTERIZED NUCLEAR HORMONE RECEPTOR-RELATED"/>
    <property type="match status" value="1"/>
</dbReference>
<name>A0A074N183_9SPHN</name>
<protein>
    <recommendedName>
        <fullName evidence="1">Aminoglycoside phosphotransferase domain-containing protein</fullName>
    </recommendedName>
</protein>
<proteinExistence type="predicted"/>
<dbReference type="Pfam" id="PF01636">
    <property type="entry name" value="APH"/>
    <property type="match status" value="1"/>
</dbReference>
<keyword evidence="3" id="KW-1185">Reference proteome</keyword>
<evidence type="ECO:0000313" key="3">
    <source>
        <dbReference type="Proteomes" id="UP000027866"/>
    </source>
</evidence>
<dbReference type="RefSeq" id="WP_034900964.1">
    <property type="nucleotide sequence ID" value="NZ_CP017057.1"/>
</dbReference>
<reference evidence="2 3" key="1">
    <citation type="submission" date="2014-04" db="EMBL/GenBank/DDBJ databases">
        <title>A comprehensive comparison of genomes of Erythrobacter spp. Strains.</title>
        <authorList>
            <person name="Zheng Q."/>
        </authorList>
    </citation>
    <scope>NUCLEOTIDE SEQUENCE [LARGE SCALE GENOMIC DNA]</scope>
    <source>
        <strain evidence="2 3">DSM 8509</strain>
    </source>
</reference>
<organism evidence="2 3">
    <name type="scientific">Erythrobacter litoralis</name>
    <dbReference type="NCBI Taxonomy" id="39960"/>
    <lineage>
        <taxon>Bacteria</taxon>
        <taxon>Pseudomonadati</taxon>
        <taxon>Pseudomonadota</taxon>
        <taxon>Alphaproteobacteria</taxon>
        <taxon>Sphingomonadales</taxon>
        <taxon>Erythrobacteraceae</taxon>
        <taxon>Erythrobacter/Porphyrobacter group</taxon>
        <taxon>Erythrobacter</taxon>
    </lineage>
</organism>
<dbReference type="PATRIC" id="fig|39960.10.peg.1918"/>